<organism evidence="11 12">
    <name type="scientific">Elysia crispata</name>
    <name type="common">lettuce slug</name>
    <dbReference type="NCBI Taxonomy" id="231223"/>
    <lineage>
        <taxon>Eukaryota</taxon>
        <taxon>Metazoa</taxon>
        <taxon>Spiralia</taxon>
        <taxon>Lophotrochozoa</taxon>
        <taxon>Mollusca</taxon>
        <taxon>Gastropoda</taxon>
        <taxon>Heterobranchia</taxon>
        <taxon>Euthyneura</taxon>
        <taxon>Panpulmonata</taxon>
        <taxon>Sacoglossa</taxon>
        <taxon>Placobranchoidea</taxon>
        <taxon>Plakobranchidae</taxon>
        <taxon>Elysia</taxon>
    </lineage>
</organism>
<protein>
    <recommendedName>
        <fullName evidence="4">N-acylglucosamine 2-epimerase</fullName>
        <ecNumber evidence="3">5.1.3.8</ecNumber>
    </recommendedName>
    <alternativeName>
        <fullName evidence="8">GlcNAc 2-epimerase</fullName>
    </alternativeName>
    <alternativeName>
        <fullName evidence="6">N-acetyl-D-glucosamine 2-epimerase</fullName>
    </alternativeName>
    <alternativeName>
        <fullName evidence="7">Renin-binding protein</fullName>
    </alternativeName>
</protein>
<evidence type="ECO:0000256" key="1">
    <source>
        <dbReference type="ARBA" id="ARBA00004878"/>
    </source>
</evidence>
<accession>A0AAE0YBW2</accession>
<evidence type="ECO:0000256" key="8">
    <source>
        <dbReference type="ARBA" id="ARBA00033215"/>
    </source>
</evidence>
<name>A0AAE0YBW2_9GAST</name>
<evidence type="ECO:0000256" key="6">
    <source>
        <dbReference type="ARBA" id="ARBA00031608"/>
    </source>
</evidence>
<evidence type="ECO:0000256" key="5">
    <source>
        <dbReference type="ARBA" id="ARBA00023235"/>
    </source>
</evidence>
<sequence>MADGVKQRLQEFYKQHSVDEEYGGFFSCLEADGSVYDCSKYSWPMCRQVWMLARLYHEVERFHLPRILEVASKGAEFILKHVQKEATGRCFLSLTREGRPVKLQRTIFSEAFYVMAMSEMYRVTSEDRYKVRADTTMSKIIHWVRVDNSELGFSVTPPTQVSSLSVPMILLMLIGQMETVEPGRVAEFSSLAQWCVEEISKHVIQRSDSEGLMVLESVGKNGGEISGSSGRLMNPGYAIEAGWFLLERAAKEN</sequence>
<proteinExistence type="inferred from homology"/>
<gene>
    <name evidence="11" type="ORF">RRG08_028215</name>
</gene>
<evidence type="ECO:0000256" key="3">
    <source>
        <dbReference type="ARBA" id="ARBA00013176"/>
    </source>
</evidence>
<dbReference type="InterPro" id="IPR010819">
    <property type="entry name" value="AGE/CE"/>
</dbReference>
<reference evidence="11" key="1">
    <citation type="journal article" date="2023" name="G3 (Bethesda)">
        <title>A reference genome for the long-term kleptoplast-retaining sea slug Elysia crispata morphotype clarki.</title>
        <authorList>
            <person name="Eastman K.E."/>
            <person name="Pendleton A.L."/>
            <person name="Shaikh M.A."/>
            <person name="Suttiyut T."/>
            <person name="Ogas R."/>
            <person name="Tomko P."/>
            <person name="Gavelis G."/>
            <person name="Widhalm J.R."/>
            <person name="Wisecaver J.H."/>
        </authorList>
    </citation>
    <scope>NUCLEOTIDE SEQUENCE</scope>
    <source>
        <strain evidence="11">ECLA1</strain>
    </source>
</reference>
<evidence type="ECO:0000256" key="2">
    <source>
        <dbReference type="ARBA" id="ARBA00008558"/>
    </source>
</evidence>
<comment type="subunit">
    <text evidence="10">Homodimer. Forms a heterodimer with renin and inhibits its activity.</text>
</comment>
<dbReference type="GO" id="GO:0050121">
    <property type="term" value="F:N-acylglucosamine 2-epimerase activity"/>
    <property type="evidence" value="ECO:0007669"/>
    <property type="project" value="UniProtKB-EC"/>
</dbReference>
<evidence type="ECO:0000256" key="7">
    <source>
        <dbReference type="ARBA" id="ARBA00031909"/>
    </source>
</evidence>
<evidence type="ECO:0000256" key="10">
    <source>
        <dbReference type="ARBA" id="ARBA00046544"/>
    </source>
</evidence>
<dbReference type="Proteomes" id="UP001283361">
    <property type="component" value="Unassembled WGS sequence"/>
</dbReference>
<dbReference type="EC" id="5.1.3.8" evidence="3"/>
<dbReference type="EMBL" id="JAWDGP010006502">
    <property type="protein sequence ID" value="KAK3739776.1"/>
    <property type="molecule type" value="Genomic_DNA"/>
</dbReference>
<comment type="similarity">
    <text evidence="2">Belongs to the N-acylglucosamine 2-epimerase family.</text>
</comment>
<dbReference type="InterPro" id="IPR008928">
    <property type="entry name" value="6-hairpin_glycosidase_sf"/>
</dbReference>
<dbReference type="Gene3D" id="1.50.10.10">
    <property type="match status" value="1"/>
</dbReference>
<comment type="caution">
    <text evidence="11">The sequence shown here is derived from an EMBL/GenBank/DDBJ whole genome shotgun (WGS) entry which is preliminary data.</text>
</comment>
<dbReference type="Pfam" id="PF07221">
    <property type="entry name" value="GlcNAc_2-epim"/>
    <property type="match status" value="1"/>
</dbReference>
<evidence type="ECO:0000256" key="4">
    <source>
        <dbReference type="ARBA" id="ARBA00014959"/>
    </source>
</evidence>
<evidence type="ECO:0000313" key="11">
    <source>
        <dbReference type="EMBL" id="KAK3739776.1"/>
    </source>
</evidence>
<keyword evidence="5" id="KW-0413">Isomerase</keyword>
<comment type="catalytic activity">
    <reaction evidence="9">
        <text>an N-acyl-D-glucosamine = an N-acyl-D-mannosamine</text>
        <dbReference type="Rhea" id="RHEA:19033"/>
        <dbReference type="ChEBI" id="CHEBI:16062"/>
        <dbReference type="ChEBI" id="CHEBI:17274"/>
        <dbReference type="EC" id="5.1.3.8"/>
    </reaction>
    <physiologicalReaction direction="left-to-right" evidence="9">
        <dbReference type="Rhea" id="RHEA:19034"/>
    </physiologicalReaction>
    <physiologicalReaction direction="right-to-left" evidence="9">
        <dbReference type="Rhea" id="RHEA:19035"/>
    </physiologicalReaction>
</comment>
<keyword evidence="12" id="KW-1185">Reference proteome</keyword>
<dbReference type="PANTHER" id="PTHR15108">
    <property type="entry name" value="N-ACYLGLUCOSAMINE-2-EPIMERASE"/>
    <property type="match status" value="1"/>
</dbReference>
<evidence type="ECO:0000256" key="9">
    <source>
        <dbReference type="ARBA" id="ARBA00034243"/>
    </source>
</evidence>
<dbReference type="InterPro" id="IPR012341">
    <property type="entry name" value="6hp_glycosidase-like_sf"/>
</dbReference>
<comment type="pathway">
    <text evidence="1">Amino-sugar metabolism; N-acetylneuraminate degradation.</text>
</comment>
<dbReference type="GO" id="GO:0005975">
    <property type="term" value="P:carbohydrate metabolic process"/>
    <property type="evidence" value="ECO:0007669"/>
    <property type="project" value="InterPro"/>
</dbReference>
<evidence type="ECO:0000313" key="12">
    <source>
        <dbReference type="Proteomes" id="UP001283361"/>
    </source>
</evidence>
<dbReference type="AlphaFoldDB" id="A0AAE0YBW2"/>
<dbReference type="SUPFAM" id="SSF48208">
    <property type="entry name" value="Six-hairpin glycosidases"/>
    <property type="match status" value="1"/>
</dbReference>